<sequence length="335" mass="36692">MRYNQAMSARTSPIQKFRIAVIAFDGINPFHLSVPCQVFGAQRADCESATFDVKVCAEDPGAPLTTTAGFEIVAPHGLAALARADIVILPSWHSDCRPAPASLLQALRKAHQRGAQVVGLCIGAFPLAEAGLLDGHTATTHWANADIMAERYPKVRVDREVLYVDEGKVVTSAGVAAGLDCCLHLLRQLCGAEIATRVARQMVVAPHRQGGQAQFIERPLPVNGSDDRFAQVLAWVEEDLTQNHSIDALAERALMSRRNFTRHFRQATGTSVKQWLLNQRLAHAQHLLESSEVSIEMVAQQAGFGSALSLRQHFRAALRTSPSEYRKLYRSSVLD</sequence>
<dbReference type="Proteomes" id="UP001162889">
    <property type="component" value="Unassembled WGS sequence"/>
</dbReference>
<feature type="domain" description="HTH araC/xylS-type" evidence="4">
    <location>
        <begin position="230"/>
        <end position="328"/>
    </location>
</feature>
<evidence type="ECO:0000256" key="2">
    <source>
        <dbReference type="ARBA" id="ARBA00023125"/>
    </source>
</evidence>
<organism evidence="5 6">
    <name type="scientific">Duganella violaceipulchra</name>
    <dbReference type="NCBI Taxonomy" id="2849652"/>
    <lineage>
        <taxon>Bacteria</taxon>
        <taxon>Pseudomonadati</taxon>
        <taxon>Pseudomonadota</taxon>
        <taxon>Betaproteobacteria</taxon>
        <taxon>Burkholderiales</taxon>
        <taxon>Oxalobacteraceae</taxon>
        <taxon>Telluria group</taxon>
        <taxon>Duganella</taxon>
    </lineage>
</organism>
<name>A0ABT1GJA1_9BURK</name>
<evidence type="ECO:0000256" key="3">
    <source>
        <dbReference type="ARBA" id="ARBA00023163"/>
    </source>
</evidence>
<evidence type="ECO:0000256" key="1">
    <source>
        <dbReference type="ARBA" id="ARBA00023015"/>
    </source>
</evidence>
<gene>
    <name evidence="5" type="ORF">L1274_002760</name>
</gene>
<dbReference type="Gene3D" id="1.10.10.60">
    <property type="entry name" value="Homeodomain-like"/>
    <property type="match status" value="1"/>
</dbReference>
<dbReference type="PANTHER" id="PTHR43130:SF3">
    <property type="entry name" value="HTH-TYPE TRANSCRIPTIONAL REGULATOR RV1931C"/>
    <property type="match status" value="1"/>
</dbReference>
<dbReference type="InterPro" id="IPR009057">
    <property type="entry name" value="Homeodomain-like_sf"/>
</dbReference>
<keyword evidence="1" id="KW-0805">Transcription regulation</keyword>
<dbReference type="PROSITE" id="PS01124">
    <property type="entry name" value="HTH_ARAC_FAMILY_2"/>
    <property type="match status" value="1"/>
</dbReference>
<dbReference type="PANTHER" id="PTHR43130">
    <property type="entry name" value="ARAC-FAMILY TRANSCRIPTIONAL REGULATOR"/>
    <property type="match status" value="1"/>
</dbReference>
<dbReference type="Gene3D" id="3.40.50.880">
    <property type="match status" value="1"/>
</dbReference>
<dbReference type="InterPro" id="IPR018060">
    <property type="entry name" value="HTH_AraC"/>
</dbReference>
<dbReference type="InterPro" id="IPR029062">
    <property type="entry name" value="Class_I_gatase-like"/>
</dbReference>
<evidence type="ECO:0000259" key="4">
    <source>
        <dbReference type="PROSITE" id="PS01124"/>
    </source>
</evidence>
<dbReference type="CDD" id="cd03137">
    <property type="entry name" value="GATase1_AraC_1"/>
    <property type="match status" value="1"/>
</dbReference>
<proteinExistence type="predicted"/>
<dbReference type="SUPFAM" id="SSF52317">
    <property type="entry name" value="Class I glutamine amidotransferase-like"/>
    <property type="match status" value="1"/>
</dbReference>
<dbReference type="SUPFAM" id="SSF46689">
    <property type="entry name" value="Homeodomain-like"/>
    <property type="match status" value="2"/>
</dbReference>
<comment type="caution">
    <text evidence="5">The sequence shown here is derived from an EMBL/GenBank/DDBJ whole genome shotgun (WGS) entry which is preliminary data.</text>
</comment>
<keyword evidence="2" id="KW-0238">DNA-binding</keyword>
<dbReference type="Pfam" id="PF01965">
    <property type="entry name" value="DJ-1_PfpI"/>
    <property type="match status" value="1"/>
</dbReference>
<dbReference type="InterPro" id="IPR002818">
    <property type="entry name" value="DJ-1/PfpI"/>
</dbReference>
<reference evidence="5" key="1">
    <citation type="submission" date="2022-03" db="EMBL/GenBank/DDBJ databases">
        <title>Genome Encyclopedia of Bacteria and Archaea VI: Functional Genomics of Type Strains.</title>
        <authorList>
            <person name="Whitman W."/>
        </authorList>
    </citation>
    <scope>NUCLEOTIDE SEQUENCE</scope>
    <source>
        <strain evidence="5">HSC-15S17</strain>
    </source>
</reference>
<keyword evidence="3" id="KW-0804">Transcription</keyword>
<dbReference type="InterPro" id="IPR052158">
    <property type="entry name" value="INH-QAR"/>
</dbReference>
<accession>A0ABT1GJA1</accession>
<evidence type="ECO:0000313" key="5">
    <source>
        <dbReference type="EMBL" id="MCP2009047.1"/>
    </source>
</evidence>
<dbReference type="InterPro" id="IPR018062">
    <property type="entry name" value="HTH_AraC-typ_CS"/>
</dbReference>
<dbReference type="EMBL" id="JALJZU010000005">
    <property type="protein sequence ID" value="MCP2009047.1"/>
    <property type="molecule type" value="Genomic_DNA"/>
</dbReference>
<dbReference type="PROSITE" id="PS00041">
    <property type="entry name" value="HTH_ARAC_FAMILY_1"/>
    <property type="match status" value="1"/>
</dbReference>
<dbReference type="Pfam" id="PF12833">
    <property type="entry name" value="HTH_18"/>
    <property type="match status" value="1"/>
</dbReference>
<protein>
    <submittedName>
        <fullName evidence="5">Transcriptional regulator GlxA family with amidase domain</fullName>
    </submittedName>
</protein>
<evidence type="ECO:0000313" key="6">
    <source>
        <dbReference type="Proteomes" id="UP001162889"/>
    </source>
</evidence>
<dbReference type="SMART" id="SM00342">
    <property type="entry name" value="HTH_ARAC"/>
    <property type="match status" value="1"/>
</dbReference>
<keyword evidence="6" id="KW-1185">Reference proteome</keyword>